<evidence type="ECO:0000256" key="1">
    <source>
        <dbReference type="ARBA" id="ARBA00001933"/>
    </source>
</evidence>
<dbReference type="AlphaFoldDB" id="S9VAR8"/>
<dbReference type="PANTHER" id="PTHR45744">
    <property type="entry name" value="TYROSINE AMINOTRANSFERASE"/>
    <property type="match status" value="1"/>
</dbReference>
<dbReference type="Gene3D" id="3.40.640.10">
    <property type="entry name" value="Type I PLP-dependent aspartate aminotransferase-like (Major domain)"/>
    <property type="match status" value="1"/>
</dbReference>
<organism evidence="9">
    <name type="scientific">Angomonas deanei</name>
    <dbReference type="NCBI Taxonomy" id="59799"/>
    <lineage>
        <taxon>Eukaryota</taxon>
        <taxon>Discoba</taxon>
        <taxon>Euglenozoa</taxon>
        <taxon>Kinetoplastea</taxon>
        <taxon>Metakinetoplastina</taxon>
        <taxon>Trypanosomatida</taxon>
        <taxon>Trypanosomatidae</taxon>
        <taxon>Strigomonadinae</taxon>
        <taxon>Angomonas</taxon>
    </lineage>
</organism>
<dbReference type="EMBL" id="KC503327">
    <property type="protein sequence ID" value="AGT02493.1"/>
    <property type="molecule type" value="Genomic_DNA"/>
</dbReference>
<comment type="cofactor">
    <cofactor evidence="1 6 7">
        <name>pyridoxal 5'-phosphate</name>
        <dbReference type="ChEBI" id="CHEBI:597326"/>
    </cofactor>
</comment>
<evidence type="ECO:0000313" key="9">
    <source>
        <dbReference type="EMBL" id="AGT02493.1"/>
    </source>
</evidence>
<feature type="domain" description="Aminotransferase class I/classII large" evidence="8">
    <location>
        <begin position="35"/>
        <end position="415"/>
    </location>
</feature>
<keyword evidence="3 9" id="KW-0032">Aminotransferase</keyword>
<keyword evidence="5 6" id="KW-0663">Pyridoxal phosphate</keyword>
<sequence>MSDWNIRISTFSSQVYNPIRAIADSTKPSTCGKSQLTLSLGDPTLDGHLLPSEEMVQAVQEAVGSHRHDGYVPVLGTAQAKSDVVEYWKRYLTSEATKAQLLPENVALTCGGTHAISAAVAAICNPGDNIIVPAPGFPTYGTACRSYGVEIRFYKLHPERNFEADVADIEALRDDRTRMIVMTNPSNPCGSNYSRAHVQEMVEVAEKLKLPLLSDEIYAGLVFQNEANPYKEFVSVADIDSKAVRIILGGTAKLFTVPGWRVAWLLVVDPLKVAAGFLEGVTAQCTLVLGPSTLAQASLRALLTTPQSHTDRIRQTLEDSSFQLYDIINAKARRSGDGAPLLKAYTPQGAMYVMLEVVVENFDPSSPIHDDVSFYTALNEEENVLVMPGSIFGAPNFVRAVTARKKEIITEAAERMIQLVQRYEKKV</sequence>
<dbReference type="InterPro" id="IPR004839">
    <property type="entry name" value="Aminotransferase_I/II_large"/>
</dbReference>
<evidence type="ECO:0000256" key="6">
    <source>
        <dbReference type="PIRNR" id="PIRNR000517"/>
    </source>
</evidence>
<dbReference type="InterPro" id="IPR005958">
    <property type="entry name" value="TyrNic_aminoTrfase"/>
</dbReference>
<dbReference type="InterPro" id="IPR015424">
    <property type="entry name" value="PyrdxlP-dep_Trfase"/>
</dbReference>
<evidence type="ECO:0000256" key="4">
    <source>
        <dbReference type="ARBA" id="ARBA00022679"/>
    </source>
</evidence>
<dbReference type="OrthoDB" id="1691396at2759"/>
<dbReference type="GO" id="GO:0030170">
    <property type="term" value="F:pyridoxal phosphate binding"/>
    <property type="evidence" value="ECO:0007669"/>
    <property type="project" value="InterPro"/>
</dbReference>
<evidence type="ECO:0000256" key="5">
    <source>
        <dbReference type="ARBA" id="ARBA00022898"/>
    </source>
</evidence>
<dbReference type="NCBIfam" id="TIGR01265">
    <property type="entry name" value="tyr_nico_aTase"/>
    <property type="match status" value="1"/>
</dbReference>
<evidence type="ECO:0000256" key="2">
    <source>
        <dbReference type="ARBA" id="ARBA00007441"/>
    </source>
</evidence>
<dbReference type="PIRSF" id="PIRSF000517">
    <property type="entry name" value="Tyr_transaminase"/>
    <property type="match status" value="1"/>
</dbReference>
<keyword evidence="4 9" id="KW-0808">Transferase</keyword>
<dbReference type="GO" id="GO:0004838">
    <property type="term" value="F:L-tyrosine-2-oxoglutarate transaminase activity"/>
    <property type="evidence" value="ECO:0007669"/>
    <property type="project" value="TreeGrafter"/>
</dbReference>
<dbReference type="Gene3D" id="3.90.1150.10">
    <property type="entry name" value="Aspartate Aminotransferase, domain 1"/>
    <property type="match status" value="1"/>
</dbReference>
<reference evidence="9" key="1">
    <citation type="submission" date="2013-01" db="EMBL/GenBank/DDBJ databases">
        <title>Genomic Cooperation Between Trypanosomatids and Their Bacterial Endosymbionts in the Synthesis of Essential Amino Acids Heavily Influenced by Multiple Lateral Gene Transfer Events.</title>
        <authorList>
            <person name="Alves J.M.P."/>
            <person name="Klein C."/>
            <person name="Maia da Silva F."/>
            <person name="Costa Martins A.G."/>
            <person name="Serrano M.G."/>
            <person name="Buck G.A."/>
            <person name="Vasconcelos A.T.R."/>
            <person name="France-Sagot M."/>
            <person name="Teixeira M.M.G."/>
            <person name="Motta M.C.M."/>
            <person name="Camargo E.P."/>
        </authorList>
    </citation>
    <scope>NUCLEOTIDE SEQUENCE</scope>
</reference>
<accession>S9VAR8</accession>
<proteinExistence type="inferred from homology"/>
<dbReference type="GO" id="GO:0006572">
    <property type="term" value="P:L-tyrosine catabolic process"/>
    <property type="evidence" value="ECO:0007669"/>
    <property type="project" value="TreeGrafter"/>
</dbReference>
<evidence type="ECO:0000256" key="3">
    <source>
        <dbReference type="ARBA" id="ARBA00022576"/>
    </source>
</evidence>
<dbReference type="EC" id="2.6.1.5" evidence="9"/>
<dbReference type="VEuPathDB" id="TriTrypDB:ADEAN_000313600"/>
<evidence type="ECO:0000259" key="8">
    <source>
        <dbReference type="Pfam" id="PF00155"/>
    </source>
</evidence>
<dbReference type="InterPro" id="IPR015421">
    <property type="entry name" value="PyrdxlP-dep_Trfase_major"/>
</dbReference>
<dbReference type="PANTHER" id="PTHR45744:SF2">
    <property type="entry name" value="TYROSINE AMINOTRANSFERASE"/>
    <property type="match status" value="1"/>
</dbReference>
<name>S9VAR8_9TRYP</name>
<comment type="similarity">
    <text evidence="2 6">Belongs to the class-I pyridoxal-phosphate-dependent aminotransferase family.</text>
</comment>
<dbReference type="InterPro" id="IPR015422">
    <property type="entry name" value="PyrdxlP-dep_Trfase_small"/>
</dbReference>
<protein>
    <submittedName>
        <fullName evidence="9">Tyrosine transaminase</fullName>
        <ecNumber evidence="9">2.6.1.5</ecNumber>
    </submittedName>
</protein>
<evidence type="ECO:0000256" key="7">
    <source>
        <dbReference type="PIRSR" id="PIRSR000517-1"/>
    </source>
</evidence>
<dbReference type="Pfam" id="PF00155">
    <property type="entry name" value="Aminotran_1_2"/>
    <property type="match status" value="1"/>
</dbReference>
<dbReference type="CDD" id="cd00609">
    <property type="entry name" value="AAT_like"/>
    <property type="match status" value="1"/>
</dbReference>
<feature type="modified residue" description="N6-(pyridoxal phosphate)lysine" evidence="7">
    <location>
        <position position="253"/>
    </location>
</feature>
<dbReference type="SUPFAM" id="SSF53383">
    <property type="entry name" value="PLP-dependent transferases"/>
    <property type="match status" value="1"/>
</dbReference>